<protein>
    <submittedName>
        <fullName evidence="2">Copper binding periplasmic protein CusF</fullName>
    </submittedName>
</protein>
<feature type="chain" id="PRO_5007483994" evidence="1">
    <location>
        <begin position="30"/>
        <end position="132"/>
    </location>
</feature>
<dbReference type="AlphaFoldDB" id="A0A139BVI9"/>
<dbReference type="EMBL" id="LSLI01000021">
    <property type="protein sequence ID" value="KXS32715.1"/>
    <property type="molecule type" value="Genomic_DNA"/>
</dbReference>
<feature type="signal peptide" evidence="1">
    <location>
        <begin position="1"/>
        <end position="29"/>
    </location>
</feature>
<proteinExistence type="predicted"/>
<gene>
    <name evidence="2" type="ORF">AWT59_1178</name>
</gene>
<evidence type="ECO:0000256" key="1">
    <source>
        <dbReference type="SAM" id="SignalP"/>
    </source>
</evidence>
<dbReference type="InterPro" id="IPR021647">
    <property type="entry name" value="CusF_Ec"/>
</dbReference>
<dbReference type="Proteomes" id="UP000070578">
    <property type="component" value="Unassembled WGS sequence"/>
</dbReference>
<evidence type="ECO:0000313" key="2">
    <source>
        <dbReference type="EMBL" id="KXS32715.1"/>
    </source>
</evidence>
<reference evidence="2 3" key="1">
    <citation type="submission" date="2016-02" db="EMBL/GenBank/DDBJ databases">
        <authorList>
            <person name="Wen L."/>
            <person name="He K."/>
            <person name="Yang H."/>
        </authorList>
    </citation>
    <scope>NUCLEOTIDE SEQUENCE [LARGE SCALE GENOMIC DNA]</scope>
    <source>
        <strain evidence="2">ShG14-8</strain>
    </source>
</reference>
<evidence type="ECO:0000313" key="3">
    <source>
        <dbReference type="Proteomes" id="UP000070578"/>
    </source>
</evidence>
<comment type="caution">
    <text evidence="2">The sequence shown here is derived from an EMBL/GenBank/DDBJ whole genome shotgun (WGS) entry which is preliminary data.</text>
</comment>
<dbReference type="Gene3D" id="2.40.50.320">
    <property type="entry name" value="Copper binding periplasmic protein CusF"/>
    <property type="match status" value="1"/>
</dbReference>
<sequence length="132" mass="13802">MKTHTFVSITAVAALSGIVLMFSAQHADASPRNPIMLADAGMNMGGMDMQGINKQAASVTHHGTGTVKKIAAGMVTLAHGPIASLQWPAMTMSFKLKDAALAKGIKAGDVVDFELVQSGKDYMVTRLQTSGK</sequence>
<organism evidence="2 3">
    <name type="scientific">Candidatus Gallionella acididurans</name>
    <dbReference type="NCBI Taxonomy" id="1796491"/>
    <lineage>
        <taxon>Bacteria</taxon>
        <taxon>Pseudomonadati</taxon>
        <taxon>Pseudomonadota</taxon>
        <taxon>Betaproteobacteria</taxon>
        <taxon>Nitrosomonadales</taxon>
        <taxon>Gallionellaceae</taxon>
        <taxon>Gallionella</taxon>
    </lineage>
</organism>
<name>A0A139BVI9_9PROT</name>
<reference evidence="2 3" key="2">
    <citation type="submission" date="2016-03" db="EMBL/GenBank/DDBJ databases">
        <title>New uncultured bacterium of the family Gallionellaceae from acid mine drainage: description and reconstruction of genome based on metagenomic analysis of microbial community.</title>
        <authorList>
            <person name="Kadnikov V."/>
            <person name="Ivasenko D."/>
            <person name="Beletsky A."/>
            <person name="Mardanov A."/>
            <person name="Danilova E."/>
            <person name="Pimenov N."/>
            <person name="Karnachuk O."/>
            <person name="Ravin N."/>
        </authorList>
    </citation>
    <scope>NUCLEOTIDE SEQUENCE [LARGE SCALE GENOMIC DNA]</scope>
    <source>
        <strain evidence="2">ShG14-8</strain>
    </source>
</reference>
<dbReference type="Pfam" id="PF11604">
    <property type="entry name" value="CusF_Ec"/>
    <property type="match status" value="1"/>
</dbReference>
<dbReference type="InterPro" id="IPR042230">
    <property type="entry name" value="CusF_sf"/>
</dbReference>
<accession>A0A139BVI9</accession>
<keyword evidence="1" id="KW-0732">Signal</keyword>